<organism evidence="4 5">
    <name type="scientific">Amycolatopsis xylanica</name>
    <dbReference type="NCBI Taxonomy" id="589385"/>
    <lineage>
        <taxon>Bacteria</taxon>
        <taxon>Bacillati</taxon>
        <taxon>Actinomycetota</taxon>
        <taxon>Actinomycetes</taxon>
        <taxon>Pseudonocardiales</taxon>
        <taxon>Pseudonocardiaceae</taxon>
        <taxon>Amycolatopsis</taxon>
    </lineage>
</organism>
<dbReference type="SUPFAM" id="SSF46689">
    <property type="entry name" value="Homeodomain-like"/>
    <property type="match status" value="1"/>
</dbReference>
<dbReference type="GO" id="GO:0000976">
    <property type="term" value="F:transcription cis-regulatory region binding"/>
    <property type="evidence" value="ECO:0007669"/>
    <property type="project" value="TreeGrafter"/>
</dbReference>
<dbReference type="Proteomes" id="UP000199515">
    <property type="component" value="Unassembled WGS sequence"/>
</dbReference>
<dbReference type="RefSeq" id="WP_091294778.1">
    <property type="nucleotide sequence ID" value="NZ_FNON01000007.1"/>
</dbReference>
<dbReference type="Pfam" id="PF00440">
    <property type="entry name" value="TetR_N"/>
    <property type="match status" value="1"/>
</dbReference>
<feature type="DNA-binding region" description="H-T-H motif" evidence="2">
    <location>
        <begin position="24"/>
        <end position="43"/>
    </location>
</feature>
<feature type="domain" description="HTH tetR-type" evidence="3">
    <location>
        <begin position="1"/>
        <end position="61"/>
    </location>
</feature>
<proteinExistence type="predicted"/>
<dbReference type="GO" id="GO:0003700">
    <property type="term" value="F:DNA-binding transcription factor activity"/>
    <property type="evidence" value="ECO:0007669"/>
    <property type="project" value="TreeGrafter"/>
</dbReference>
<dbReference type="InterPro" id="IPR009057">
    <property type="entry name" value="Homeodomain-like_sf"/>
</dbReference>
<dbReference type="InterPro" id="IPR050109">
    <property type="entry name" value="HTH-type_TetR-like_transc_reg"/>
</dbReference>
<name>A0A1H3NJ36_9PSEU</name>
<dbReference type="PANTHER" id="PTHR30055:SF219">
    <property type="entry name" value="TRANSCRIPTIONAL REGULATORY PROTEIN"/>
    <property type="match status" value="1"/>
</dbReference>
<evidence type="ECO:0000256" key="2">
    <source>
        <dbReference type="PROSITE-ProRule" id="PRU00335"/>
    </source>
</evidence>
<gene>
    <name evidence="4" type="ORF">SAMN05421504_107309</name>
</gene>
<dbReference type="PANTHER" id="PTHR30055">
    <property type="entry name" value="HTH-TYPE TRANSCRIPTIONAL REGULATOR RUTR"/>
    <property type="match status" value="1"/>
</dbReference>
<dbReference type="STRING" id="589385.SAMN05421504_107309"/>
<dbReference type="AlphaFoldDB" id="A0A1H3NJ36"/>
<dbReference type="OrthoDB" id="2356263at2"/>
<accession>A0A1H3NJ36</accession>
<protein>
    <submittedName>
        <fullName evidence="4">DNA-binding transcriptional regulator, AcrR family</fullName>
    </submittedName>
</protein>
<dbReference type="Pfam" id="PF17940">
    <property type="entry name" value="TetR_C_31"/>
    <property type="match status" value="1"/>
</dbReference>
<dbReference type="SUPFAM" id="SSF48498">
    <property type="entry name" value="Tetracyclin repressor-like, C-terminal domain"/>
    <property type="match status" value="1"/>
</dbReference>
<keyword evidence="1 2" id="KW-0238">DNA-binding</keyword>
<evidence type="ECO:0000256" key="1">
    <source>
        <dbReference type="ARBA" id="ARBA00023125"/>
    </source>
</evidence>
<dbReference type="EMBL" id="FNON01000007">
    <property type="protein sequence ID" value="SDY88455.1"/>
    <property type="molecule type" value="Genomic_DNA"/>
</dbReference>
<keyword evidence="5" id="KW-1185">Reference proteome</keyword>
<evidence type="ECO:0000313" key="5">
    <source>
        <dbReference type="Proteomes" id="UP000199515"/>
    </source>
</evidence>
<dbReference type="Gene3D" id="1.10.357.10">
    <property type="entry name" value="Tetracycline Repressor, domain 2"/>
    <property type="match status" value="1"/>
</dbReference>
<dbReference type="PROSITE" id="PS50977">
    <property type="entry name" value="HTH_TETR_2"/>
    <property type="match status" value="1"/>
</dbReference>
<dbReference type="PRINTS" id="PR00455">
    <property type="entry name" value="HTHTETR"/>
</dbReference>
<evidence type="ECO:0000259" key="3">
    <source>
        <dbReference type="PROSITE" id="PS50977"/>
    </source>
</evidence>
<reference evidence="4 5" key="1">
    <citation type="submission" date="2016-10" db="EMBL/GenBank/DDBJ databases">
        <authorList>
            <person name="de Groot N.N."/>
        </authorList>
    </citation>
    <scope>NUCLEOTIDE SEQUENCE [LARGE SCALE GENOMIC DNA]</scope>
    <source>
        <strain evidence="4 5">CPCC 202699</strain>
    </source>
</reference>
<dbReference type="InterPro" id="IPR041583">
    <property type="entry name" value="TetR_C_31"/>
</dbReference>
<sequence length="195" mass="21548">MGHREDLLVGAKRCLIEKGYARTTARDIVAASGTNLASIGYHFGSKEALLNEALMQATDEWGAELTNAMTTDEQETDTIERFENIWTRIVDLFTTHRQLWAANFEILAQIEHIPEVRHVLASAGEQARPGLAMQFQQIDADVDEKSAKVVGSFHQALLTGVMAQWLIDPDNAPSGHDLAQALRIILTESKEHTAA</sequence>
<dbReference type="InterPro" id="IPR036271">
    <property type="entry name" value="Tet_transcr_reg_TetR-rel_C_sf"/>
</dbReference>
<evidence type="ECO:0000313" key="4">
    <source>
        <dbReference type="EMBL" id="SDY88455.1"/>
    </source>
</evidence>
<dbReference type="InterPro" id="IPR001647">
    <property type="entry name" value="HTH_TetR"/>
</dbReference>